<dbReference type="Proteomes" id="UP000694920">
    <property type="component" value="Unplaced"/>
</dbReference>
<dbReference type="RefSeq" id="XP_015592649.1">
    <property type="nucleotide sequence ID" value="XM_015737163.2"/>
</dbReference>
<dbReference type="InterPro" id="IPR015422">
    <property type="entry name" value="PyrdxlP-dep_Trfase_small"/>
</dbReference>
<comment type="similarity">
    <text evidence="2 6">Belongs to the group II decarboxylase family.</text>
</comment>
<dbReference type="SUPFAM" id="SSF53383">
    <property type="entry name" value="PLP-dependent transferases"/>
    <property type="match status" value="1"/>
</dbReference>
<protein>
    <submittedName>
        <fullName evidence="8 9">Aromatic-L-amino-acid decarboxylase</fullName>
    </submittedName>
</protein>
<keyword evidence="7" id="KW-1185">Reference proteome</keyword>
<evidence type="ECO:0000313" key="7">
    <source>
        <dbReference type="Proteomes" id="UP000694920"/>
    </source>
</evidence>
<evidence type="ECO:0000256" key="5">
    <source>
        <dbReference type="PIRSR" id="PIRSR602129-50"/>
    </source>
</evidence>
<dbReference type="AlphaFoldDB" id="A0AAJ7BSG4"/>
<dbReference type="FunFam" id="3.90.1150.10:FF:000018">
    <property type="entry name" value="Histidine decarboxylase"/>
    <property type="match status" value="1"/>
</dbReference>
<dbReference type="PRINTS" id="PR00800">
    <property type="entry name" value="YHDCRBOXLASE"/>
</dbReference>
<feature type="modified residue" description="N6-(pyridoxal phosphate)lysine" evidence="5">
    <location>
        <position position="303"/>
    </location>
</feature>
<dbReference type="GO" id="GO:0006520">
    <property type="term" value="P:amino acid metabolic process"/>
    <property type="evidence" value="ECO:0007669"/>
    <property type="project" value="InterPro"/>
</dbReference>
<accession>A0AAJ7BSG4</accession>
<dbReference type="RefSeq" id="XP_024939563.1">
    <property type="nucleotide sequence ID" value="XM_025083795.1"/>
</dbReference>
<dbReference type="PROSITE" id="PS00392">
    <property type="entry name" value="DDC_GAD_HDC_YDC"/>
    <property type="match status" value="1"/>
</dbReference>
<evidence type="ECO:0000313" key="10">
    <source>
        <dbReference type="RefSeq" id="XP_024939564.1"/>
    </source>
</evidence>
<dbReference type="Gene3D" id="1.20.1340.10">
    <property type="entry name" value="dopa decarboxylase, N-terminal domain"/>
    <property type="match status" value="1"/>
</dbReference>
<evidence type="ECO:0000256" key="1">
    <source>
        <dbReference type="ARBA" id="ARBA00001933"/>
    </source>
</evidence>
<dbReference type="GO" id="GO:0005737">
    <property type="term" value="C:cytoplasm"/>
    <property type="evidence" value="ECO:0007669"/>
    <property type="project" value="TreeGrafter"/>
</dbReference>
<dbReference type="GeneID" id="107266547"/>
<dbReference type="PANTHER" id="PTHR11999">
    <property type="entry name" value="GROUP II PYRIDOXAL-5-PHOSPHATE DECARBOXYLASE"/>
    <property type="match status" value="1"/>
</dbReference>
<dbReference type="GO" id="GO:0006584">
    <property type="term" value="P:catecholamine metabolic process"/>
    <property type="evidence" value="ECO:0007669"/>
    <property type="project" value="TreeGrafter"/>
</dbReference>
<sequence length="516" mass="57686">MDARQFEEFGKAVVDFISDYTENLREREVLPSVEPGYLSELMPNEAPRQAESWQDVLKDVERLILPGVTHWNSPHFHAYYPTGNSYPGIVGEMLSAGLGCIGFSWISSPACTELEVVTMNWLGKLLGLPEEFLNCSDGPGGGVIQGSASEATLVGLLAAKEKTTRRIKTLYPDLDEGIIKAKLVAYASDQSNSSVEKAGLLGSMPMRLLPTDDKCRLRGSTLLEAIKKDEEAGLIPCYVVATLGTTGTCAFDVLDELGPICNENNLWLHVDAAYAGAAFVCPEYRHLMSGVNYADSFNFNPHKWLLVNFDCSAMWVKNAGCLIDAFNVDRIYLAHDKQGQAPDYRHWQIPLGRRFRALKLWFVLRLYGTEGLQNHIRRTIRLAQQFEDFVKSDDRFEIVTEVSMGLVCFRMKGDNSLTKELLDRLMKRKRIYTIAANYKDQLIVRFVVCSRLCEEKDIEFAWNEISSRATEILASKNQTAKINRNAGSAAAKEGGEIVARIQGLKIDAKENSQKIS</sequence>
<comment type="cofactor">
    <cofactor evidence="1 5 6">
        <name>pyridoxal 5'-phosphate</name>
        <dbReference type="ChEBI" id="CHEBI:597326"/>
    </cofactor>
</comment>
<dbReference type="GO" id="GO:0019752">
    <property type="term" value="P:carboxylic acid metabolic process"/>
    <property type="evidence" value="ECO:0007669"/>
    <property type="project" value="InterPro"/>
</dbReference>
<dbReference type="Pfam" id="PF00282">
    <property type="entry name" value="Pyridoxal_deC"/>
    <property type="match status" value="1"/>
</dbReference>
<gene>
    <name evidence="8 9 10" type="primary">LOC107266547</name>
</gene>
<dbReference type="FunFam" id="3.40.640.10:FF:000025">
    <property type="entry name" value="Histidine decarboxylase"/>
    <property type="match status" value="1"/>
</dbReference>
<evidence type="ECO:0000313" key="9">
    <source>
        <dbReference type="RefSeq" id="XP_024939563.1"/>
    </source>
</evidence>
<dbReference type="PANTHER" id="PTHR11999:SF60">
    <property type="entry name" value="3,4-DIHYDROXYPHENYLACETALDEHYDE SYNTHASE"/>
    <property type="match status" value="1"/>
</dbReference>
<dbReference type="InterPro" id="IPR015421">
    <property type="entry name" value="PyrdxlP-dep_Trfase_major"/>
</dbReference>
<dbReference type="GO" id="GO:0004058">
    <property type="term" value="F:aromatic-L-amino-acid decarboxylase activity"/>
    <property type="evidence" value="ECO:0007669"/>
    <property type="project" value="TreeGrafter"/>
</dbReference>
<dbReference type="InterPro" id="IPR010977">
    <property type="entry name" value="Aromatic_deC"/>
</dbReference>
<dbReference type="InterPro" id="IPR021115">
    <property type="entry name" value="Pyridoxal-P_BS"/>
</dbReference>
<dbReference type="RefSeq" id="XP_024939564.1">
    <property type="nucleotide sequence ID" value="XM_025083796.1"/>
</dbReference>
<dbReference type="CDD" id="cd06450">
    <property type="entry name" value="DOPA_deC_like"/>
    <property type="match status" value="1"/>
</dbReference>
<keyword evidence="3 5" id="KW-0663">Pyridoxal phosphate</keyword>
<evidence type="ECO:0000313" key="8">
    <source>
        <dbReference type="RefSeq" id="XP_015592649.1"/>
    </source>
</evidence>
<proteinExistence type="inferred from homology"/>
<evidence type="ECO:0000256" key="3">
    <source>
        <dbReference type="ARBA" id="ARBA00022898"/>
    </source>
</evidence>
<organism evidence="7 8">
    <name type="scientific">Cephus cinctus</name>
    <name type="common">Wheat stem sawfly</name>
    <dbReference type="NCBI Taxonomy" id="211228"/>
    <lineage>
        <taxon>Eukaryota</taxon>
        <taxon>Metazoa</taxon>
        <taxon>Ecdysozoa</taxon>
        <taxon>Arthropoda</taxon>
        <taxon>Hexapoda</taxon>
        <taxon>Insecta</taxon>
        <taxon>Pterygota</taxon>
        <taxon>Neoptera</taxon>
        <taxon>Endopterygota</taxon>
        <taxon>Hymenoptera</taxon>
        <taxon>Cephoidea</taxon>
        <taxon>Cephidae</taxon>
        <taxon>Cephus</taxon>
    </lineage>
</organism>
<dbReference type="InterPro" id="IPR002129">
    <property type="entry name" value="PyrdxlP-dep_de-COase"/>
</dbReference>
<evidence type="ECO:0000256" key="4">
    <source>
        <dbReference type="ARBA" id="ARBA00023239"/>
    </source>
</evidence>
<evidence type="ECO:0000256" key="2">
    <source>
        <dbReference type="ARBA" id="ARBA00009533"/>
    </source>
</evidence>
<dbReference type="Gene3D" id="3.40.640.10">
    <property type="entry name" value="Type I PLP-dependent aspartate aminotransferase-like (Major domain)"/>
    <property type="match status" value="1"/>
</dbReference>
<dbReference type="InterPro" id="IPR015424">
    <property type="entry name" value="PyrdxlP-dep_Trfase"/>
</dbReference>
<dbReference type="GO" id="GO:0030170">
    <property type="term" value="F:pyridoxal phosphate binding"/>
    <property type="evidence" value="ECO:0007669"/>
    <property type="project" value="InterPro"/>
</dbReference>
<dbReference type="FunFam" id="1.20.1340.10:FF:000001">
    <property type="entry name" value="Histidine decarboxylase"/>
    <property type="match status" value="1"/>
</dbReference>
<evidence type="ECO:0000256" key="6">
    <source>
        <dbReference type="RuleBase" id="RU000382"/>
    </source>
</evidence>
<keyword evidence="4 6" id="KW-0456">Lyase</keyword>
<dbReference type="Gene3D" id="3.90.1150.10">
    <property type="entry name" value="Aspartate Aminotransferase, domain 1"/>
    <property type="match status" value="1"/>
</dbReference>
<dbReference type="KEGG" id="ccin:107266547"/>
<reference evidence="8 9" key="1">
    <citation type="submission" date="2025-04" db="UniProtKB">
        <authorList>
            <consortium name="RefSeq"/>
        </authorList>
    </citation>
    <scope>IDENTIFICATION</scope>
</reference>
<name>A0AAJ7BSG4_CEPCN</name>